<keyword evidence="3" id="KW-1185">Reference proteome</keyword>
<evidence type="ECO:0008006" key="4">
    <source>
        <dbReference type="Google" id="ProtNLM"/>
    </source>
</evidence>
<gene>
    <name evidence="2" type="ORF">I306_03498</name>
</gene>
<organism evidence="2 3">
    <name type="scientific">Cryptococcus gattii EJB2</name>
    <dbReference type="NCBI Taxonomy" id="1296103"/>
    <lineage>
        <taxon>Eukaryota</taxon>
        <taxon>Fungi</taxon>
        <taxon>Dikarya</taxon>
        <taxon>Basidiomycota</taxon>
        <taxon>Agaricomycotina</taxon>
        <taxon>Tremellomycetes</taxon>
        <taxon>Tremellales</taxon>
        <taxon>Cryptococcaceae</taxon>
        <taxon>Cryptococcus</taxon>
        <taxon>Cryptococcus gattii species complex</taxon>
    </lineage>
</organism>
<evidence type="ECO:0000313" key="2">
    <source>
        <dbReference type="EMBL" id="KIR79380.1"/>
    </source>
</evidence>
<reference evidence="2 3" key="1">
    <citation type="submission" date="2015-01" db="EMBL/GenBank/DDBJ databases">
        <title>The Genome Sequence of Cryptococcus gattii EJB2.</title>
        <authorList>
            <consortium name="The Broad Institute Genomics Platform"/>
            <person name="Cuomo C."/>
            <person name="Litvintseva A."/>
            <person name="Chen Y."/>
            <person name="Heitman J."/>
            <person name="Sun S."/>
            <person name="Springer D."/>
            <person name="Dromer F."/>
            <person name="Young S."/>
            <person name="Zeng Q."/>
            <person name="Gargeya S."/>
            <person name="Abouelleil A."/>
            <person name="Alvarado L."/>
            <person name="Chapman S.B."/>
            <person name="Gainer-Dewar J."/>
            <person name="Goldberg J."/>
            <person name="Griggs A."/>
            <person name="Gujja S."/>
            <person name="Hansen M."/>
            <person name="Howarth C."/>
            <person name="Imamovic A."/>
            <person name="Larimer J."/>
            <person name="Murphy C."/>
            <person name="Naylor J."/>
            <person name="Pearson M."/>
            <person name="Priest M."/>
            <person name="Roberts A."/>
            <person name="Saif S."/>
            <person name="Shea T."/>
            <person name="Sykes S."/>
            <person name="Wortman J."/>
            <person name="Nusbaum C."/>
            <person name="Birren B."/>
        </authorList>
    </citation>
    <scope>NUCLEOTIDE SEQUENCE [LARGE SCALE GENOMIC DNA]</scope>
    <source>
        <strain evidence="2 3">EJB2</strain>
    </source>
</reference>
<name>A0ABR5BUQ3_9TREE</name>
<evidence type="ECO:0000256" key="1">
    <source>
        <dbReference type="SAM" id="Coils"/>
    </source>
</evidence>
<keyword evidence="1" id="KW-0175">Coiled coil</keyword>
<accession>A0ABR5BUQ3</accession>
<proteinExistence type="predicted"/>
<feature type="coiled-coil region" evidence="1">
    <location>
        <begin position="149"/>
        <end position="183"/>
    </location>
</feature>
<sequence length="210" mass="22980">MTAVDAAIEAGILNAMGDGTSFSNDNLGLEGFDAAFSSASVTNSGFPSLQPASQISSPFVDHLDIHQLSGYPPEDITSWLLGEQRQNPSASGVGRGFPSSPTLIITDADQEQQSMSFPFRSRLRRQSFSSARELSFDPQHSTQQDSQIYQQLEQEIANRGRTIQELRSTNDALQSRIQSLEMGTRTKDAQLATMQGVLTELWSKIEKGHV</sequence>
<dbReference type="Proteomes" id="UP000054272">
    <property type="component" value="Unassembled WGS sequence"/>
</dbReference>
<protein>
    <recommendedName>
        <fullName evidence="4">BZIP domain-containing protein</fullName>
    </recommendedName>
</protein>
<dbReference type="EMBL" id="KN848684">
    <property type="protein sequence ID" value="KIR79380.1"/>
    <property type="molecule type" value="Genomic_DNA"/>
</dbReference>
<evidence type="ECO:0000313" key="3">
    <source>
        <dbReference type="Proteomes" id="UP000054272"/>
    </source>
</evidence>